<accession>A0A6M3IZ61</accession>
<dbReference type="EMBL" id="MT141457">
    <property type="protein sequence ID" value="QJA61922.1"/>
    <property type="molecule type" value="Genomic_DNA"/>
</dbReference>
<protein>
    <submittedName>
        <fullName evidence="1">Uncharacterized protein</fullName>
    </submittedName>
</protein>
<evidence type="ECO:0000313" key="2">
    <source>
        <dbReference type="EMBL" id="QJA79704.1"/>
    </source>
</evidence>
<name>A0A6M3IZ61_9ZZZZ</name>
<organism evidence="1">
    <name type="scientific">viral metagenome</name>
    <dbReference type="NCBI Taxonomy" id="1070528"/>
    <lineage>
        <taxon>unclassified sequences</taxon>
        <taxon>metagenomes</taxon>
        <taxon>organismal metagenomes</taxon>
    </lineage>
</organism>
<dbReference type="EMBL" id="MT142391">
    <property type="protein sequence ID" value="QJA79704.1"/>
    <property type="molecule type" value="Genomic_DNA"/>
</dbReference>
<sequence>MFEIREYPNGDKYWYLNGKRHREGGPAVESAKGTKLWYLNGKEVTEEEVMKKQRDKEIILLFDNSISYTILM</sequence>
<reference evidence="1" key="1">
    <citation type="submission" date="2020-03" db="EMBL/GenBank/DDBJ databases">
        <title>The deep terrestrial virosphere.</title>
        <authorList>
            <person name="Holmfeldt K."/>
            <person name="Nilsson E."/>
            <person name="Simone D."/>
            <person name="Lopez-Fernandez M."/>
            <person name="Wu X."/>
            <person name="de Brujin I."/>
            <person name="Lundin D."/>
            <person name="Andersson A."/>
            <person name="Bertilsson S."/>
            <person name="Dopson M."/>
        </authorList>
    </citation>
    <scope>NUCLEOTIDE SEQUENCE</scope>
    <source>
        <strain evidence="2">MM415A00842</strain>
        <strain evidence="1">MM415B00852</strain>
    </source>
</reference>
<gene>
    <name evidence="2" type="ORF">MM415A00842_0015</name>
    <name evidence="1" type="ORF">MM415B00852_0015</name>
</gene>
<dbReference type="AlphaFoldDB" id="A0A6M3IZ61"/>
<evidence type="ECO:0000313" key="1">
    <source>
        <dbReference type="EMBL" id="QJA61922.1"/>
    </source>
</evidence>
<proteinExistence type="predicted"/>